<dbReference type="InterPro" id="IPR000878">
    <property type="entry name" value="4pyrrol_Mease"/>
</dbReference>
<dbReference type="Pfam" id="PF00590">
    <property type="entry name" value="TP_methylase"/>
    <property type="match status" value="1"/>
</dbReference>
<dbReference type="PANTHER" id="PTHR45790:SF4">
    <property type="entry name" value="COBALT-PRECORRIN-4 C(11)-METHYLTRANSFERASE"/>
    <property type="match status" value="1"/>
</dbReference>
<dbReference type="InterPro" id="IPR003043">
    <property type="entry name" value="Uropor_MeTrfase_CS"/>
</dbReference>
<dbReference type="InterPro" id="IPR035996">
    <property type="entry name" value="4pyrrol_Methylase_sf"/>
</dbReference>
<organism evidence="2 3">
    <name type="scientific">Tessaracoccus flavescens</name>
    <dbReference type="NCBI Taxonomy" id="399497"/>
    <lineage>
        <taxon>Bacteria</taxon>
        <taxon>Bacillati</taxon>
        <taxon>Actinomycetota</taxon>
        <taxon>Actinomycetes</taxon>
        <taxon>Propionibacteriales</taxon>
        <taxon>Propionibacteriaceae</taxon>
        <taxon>Tessaracoccus</taxon>
    </lineage>
</organism>
<dbReference type="AlphaFoldDB" id="A0A921JR97"/>
<feature type="domain" description="Tetrapyrrole methylase" evidence="1">
    <location>
        <begin position="4"/>
        <end position="45"/>
    </location>
</feature>
<dbReference type="EMBL" id="DYZF01000207">
    <property type="protein sequence ID" value="HJE51966.1"/>
    <property type="molecule type" value="Genomic_DNA"/>
</dbReference>
<comment type="caution">
    <text evidence="2">The sequence shown here is derived from an EMBL/GenBank/DDBJ whole genome shotgun (WGS) entry which is preliminary data.</text>
</comment>
<sequence>MSGKVIFVGAGPGAADLITVRGARAIAAADIVIWASSLVHPGIVADAKPGAELVDSASASLE</sequence>
<dbReference type="SUPFAM" id="SSF53790">
    <property type="entry name" value="Tetrapyrrole methylase"/>
    <property type="match status" value="1"/>
</dbReference>
<evidence type="ECO:0000259" key="1">
    <source>
        <dbReference type="Pfam" id="PF00590"/>
    </source>
</evidence>
<feature type="non-terminal residue" evidence="2">
    <location>
        <position position="62"/>
    </location>
</feature>
<accession>A0A921JR97</accession>
<dbReference type="InterPro" id="IPR014777">
    <property type="entry name" value="4pyrrole_Mease_sub1"/>
</dbReference>
<reference evidence="2" key="1">
    <citation type="journal article" date="2021" name="PeerJ">
        <title>Extensive microbial diversity within the chicken gut microbiome revealed by metagenomics and culture.</title>
        <authorList>
            <person name="Gilroy R."/>
            <person name="Ravi A."/>
            <person name="Getino M."/>
            <person name="Pursley I."/>
            <person name="Horton D.L."/>
            <person name="Alikhan N.F."/>
            <person name="Baker D."/>
            <person name="Gharbi K."/>
            <person name="Hall N."/>
            <person name="Watson M."/>
            <person name="Adriaenssens E.M."/>
            <person name="Foster-Nyarko E."/>
            <person name="Jarju S."/>
            <person name="Secka A."/>
            <person name="Antonio M."/>
            <person name="Oren A."/>
            <person name="Chaudhuri R.R."/>
            <person name="La Ragione R."/>
            <person name="Hildebrand F."/>
            <person name="Pallen M.J."/>
        </authorList>
    </citation>
    <scope>NUCLEOTIDE SEQUENCE</scope>
    <source>
        <strain evidence="2">ChiGjej3B3-7470</strain>
    </source>
</reference>
<dbReference type="InterPro" id="IPR050161">
    <property type="entry name" value="Siro_Cobalamin_biosynth"/>
</dbReference>
<dbReference type="PANTHER" id="PTHR45790">
    <property type="entry name" value="SIROHEME SYNTHASE-RELATED"/>
    <property type="match status" value="1"/>
</dbReference>
<evidence type="ECO:0000313" key="2">
    <source>
        <dbReference type="EMBL" id="HJE51966.1"/>
    </source>
</evidence>
<proteinExistence type="predicted"/>
<gene>
    <name evidence="2" type="ORF">K8V15_08320</name>
</gene>
<reference evidence="2" key="2">
    <citation type="submission" date="2021-09" db="EMBL/GenBank/DDBJ databases">
        <authorList>
            <person name="Gilroy R."/>
        </authorList>
    </citation>
    <scope>NUCLEOTIDE SEQUENCE</scope>
    <source>
        <strain evidence="2">ChiGjej3B3-7470</strain>
    </source>
</reference>
<name>A0A921JR97_9ACTN</name>
<evidence type="ECO:0000313" key="3">
    <source>
        <dbReference type="Proteomes" id="UP000712713"/>
    </source>
</evidence>
<dbReference type="Gene3D" id="3.40.1010.10">
    <property type="entry name" value="Cobalt-precorrin-4 Transmethylase, Domain 1"/>
    <property type="match status" value="1"/>
</dbReference>
<protein>
    <submittedName>
        <fullName evidence="2">Precorrin-4 C(11)-methyltransferase</fullName>
    </submittedName>
</protein>
<dbReference type="GO" id="GO:0008168">
    <property type="term" value="F:methyltransferase activity"/>
    <property type="evidence" value="ECO:0007669"/>
    <property type="project" value="InterPro"/>
</dbReference>
<dbReference type="PROSITE" id="PS00839">
    <property type="entry name" value="SUMT_1"/>
    <property type="match status" value="1"/>
</dbReference>
<dbReference type="Proteomes" id="UP000712713">
    <property type="component" value="Unassembled WGS sequence"/>
</dbReference>